<evidence type="ECO:0000313" key="10">
    <source>
        <dbReference type="EMBL" id="OCL28008.1"/>
    </source>
</evidence>
<evidence type="ECO:0000256" key="6">
    <source>
        <dbReference type="ARBA" id="ARBA00023049"/>
    </source>
</evidence>
<dbReference type="InterPro" id="IPR007863">
    <property type="entry name" value="Peptidase_M16_C"/>
</dbReference>
<evidence type="ECO:0000256" key="7">
    <source>
        <dbReference type="RuleBase" id="RU004447"/>
    </source>
</evidence>
<keyword evidence="5" id="KW-0862">Zinc</keyword>
<dbReference type="RefSeq" id="WP_068715026.1">
    <property type="nucleotide sequence ID" value="NZ_LWDV01000006.1"/>
</dbReference>
<dbReference type="InterPro" id="IPR011765">
    <property type="entry name" value="Pept_M16_N"/>
</dbReference>
<dbReference type="InterPro" id="IPR011249">
    <property type="entry name" value="Metalloenz_LuxS/M16"/>
</dbReference>
<dbReference type="GO" id="GO:0006508">
    <property type="term" value="P:proteolysis"/>
    <property type="evidence" value="ECO:0007669"/>
    <property type="project" value="UniProtKB-KW"/>
</dbReference>
<evidence type="ECO:0000256" key="1">
    <source>
        <dbReference type="ARBA" id="ARBA00007261"/>
    </source>
</evidence>
<dbReference type="Pfam" id="PF00675">
    <property type="entry name" value="Peptidase_M16"/>
    <property type="match status" value="1"/>
</dbReference>
<comment type="similarity">
    <text evidence="1 7">Belongs to the peptidase M16 family.</text>
</comment>
<dbReference type="Proteomes" id="UP000093514">
    <property type="component" value="Unassembled WGS sequence"/>
</dbReference>
<evidence type="ECO:0000256" key="4">
    <source>
        <dbReference type="ARBA" id="ARBA00022801"/>
    </source>
</evidence>
<dbReference type="InterPro" id="IPR050626">
    <property type="entry name" value="Peptidase_M16"/>
</dbReference>
<reference evidence="11" key="1">
    <citation type="submission" date="2016-07" db="EMBL/GenBank/DDBJ databases">
        <authorList>
            <person name="Florea S."/>
            <person name="Webb J.S."/>
            <person name="Jaromczyk J."/>
            <person name="Schardl C.L."/>
        </authorList>
    </citation>
    <scope>NUCLEOTIDE SEQUENCE [LARGE SCALE GENOMIC DNA]</scope>
    <source>
        <strain evidence="11">Z6</strain>
    </source>
</reference>
<sequence>MRKTFKIMLLSLLLILFGVNSIYAHQVNQKELFIPKLDYSHFKLDNGLEIYVFEDHKIPLVKFSIWYKVGSIDEPEGISGISHLLEHTMFLGTEGLAKEQVHQLIKSVGGSNNAGTYYDYTTYYEEVPSAKLELAMAIEADRMRNLKVDPEEFNREREVVKQERRMRVENNIFTSSLEKIQAEAFQESSLHHQIIGWMEDLDNITVEDIRDYYTRYYAPNNAVMVVSGDVDPQEVYTLAKKYYGSYQPQEIKRLEVIEPKQKAERVIRVKKVTQVPIIAMLYKIPEGNHPDIVAINALLDILVNNSTSRVKTELQKKKRMILDAGGFTVGLRKPGYALLYTVPMSEGMVYDVRYNFDQELEKLIEQGVKQSELEIVKKRVLKDLIFSQKDISAAADTVATSVVRYDDPTLYQKNIQRLKNLTTKDVIRVAQKYFVRDNRTIGYILPKN</sequence>
<dbReference type="EMBL" id="LWDV01000006">
    <property type="protein sequence ID" value="OCL28008.1"/>
    <property type="molecule type" value="Genomic_DNA"/>
</dbReference>
<keyword evidence="6" id="KW-0482">Metalloprotease</keyword>
<dbReference type="GO" id="GO:0046872">
    <property type="term" value="F:metal ion binding"/>
    <property type="evidence" value="ECO:0007669"/>
    <property type="project" value="UniProtKB-KW"/>
</dbReference>
<organism evidence="10 11">
    <name type="scientific">Orenia metallireducens</name>
    <dbReference type="NCBI Taxonomy" id="1413210"/>
    <lineage>
        <taxon>Bacteria</taxon>
        <taxon>Bacillati</taxon>
        <taxon>Bacillota</taxon>
        <taxon>Clostridia</taxon>
        <taxon>Halanaerobiales</taxon>
        <taxon>Halobacteroidaceae</taxon>
        <taxon>Orenia</taxon>
    </lineage>
</organism>
<protein>
    <submittedName>
        <fullName evidence="10">Peptidase M16</fullName>
    </submittedName>
</protein>
<dbReference type="Pfam" id="PF05193">
    <property type="entry name" value="Peptidase_M16_C"/>
    <property type="match status" value="1"/>
</dbReference>
<evidence type="ECO:0000256" key="3">
    <source>
        <dbReference type="ARBA" id="ARBA00022723"/>
    </source>
</evidence>
<keyword evidence="4" id="KW-0378">Hydrolase</keyword>
<dbReference type="PANTHER" id="PTHR43690">
    <property type="entry name" value="NARDILYSIN"/>
    <property type="match status" value="1"/>
</dbReference>
<evidence type="ECO:0000313" key="11">
    <source>
        <dbReference type="Proteomes" id="UP000093514"/>
    </source>
</evidence>
<comment type="caution">
    <text evidence="10">The sequence shown here is derived from an EMBL/GenBank/DDBJ whole genome shotgun (WGS) entry which is preliminary data.</text>
</comment>
<dbReference type="Gene3D" id="3.30.830.10">
    <property type="entry name" value="Metalloenzyme, LuxS/M16 peptidase-like"/>
    <property type="match status" value="2"/>
</dbReference>
<keyword evidence="3" id="KW-0479">Metal-binding</keyword>
<name>A0A1C0ACB4_9FIRM</name>
<keyword evidence="11" id="KW-1185">Reference proteome</keyword>
<dbReference type="OrthoDB" id="9811314at2"/>
<evidence type="ECO:0000259" key="9">
    <source>
        <dbReference type="Pfam" id="PF05193"/>
    </source>
</evidence>
<accession>A0A1C0ACB4</accession>
<dbReference type="GO" id="GO:0004222">
    <property type="term" value="F:metalloendopeptidase activity"/>
    <property type="evidence" value="ECO:0007669"/>
    <property type="project" value="InterPro"/>
</dbReference>
<evidence type="ECO:0000259" key="8">
    <source>
        <dbReference type="Pfam" id="PF00675"/>
    </source>
</evidence>
<keyword evidence="2" id="KW-0645">Protease</keyword>
<dbReference type="PANTHER" id="PTHR43690:SF17">
    <property type="entry name" value="PROTEIN YHJJ"/>
    <property type="match status" value="1"/>
</dbReference>
<evidence type="ECO:0000256" key="2">
    <source>
        <dbReference type="ARBA" id="ARBA00022670"/>
    </source>
</evidence>
<dbReference type="AlphaFoldDB" id="A0A1C0ACB4"/>
<dbReference type="SUPFAM" id="SSF63411">
    <property type="entry name" value="LuxS/MPP-like metallohydrolase"/>
    <property type="match status" value="2"/>
</dbReference>
<feature type="domain" description="Peptidase M16 C-terminal" evidence="9">
    <location>
        <begin position="203"/>
        <end position="379"/>
    </location>
</feature>
<reference evidence="10 11" key="2">
    <citation type="submission" date="2016-08" db="EMBL/GenBank/DDBJ databases">
        <title>Orenia metallireducens sp. nov. strain Z6, a Novel Metal-reducing Firmicute from the Deep Subsurface.</title>
        <authorList>
            <person name="Maxim B.I."/>
            <person name="Kenneth K."/>
            <person name="Flynn T.M."/>
            <person name="Oloughlin E.J."/>
            <person name="Locke R.A."/>
            <person name="Weber J.R."/>
            <person name="Egan S.M."/>
            <person name="Mackie R.I."/>
            <person name="Cann I.K."/>
        </authorList>
    </citation>
    <scope>NUCLEOTIDE SEQUENCE [LARGE SCALE GENOMIC DNA]</scope>
    <source>
        <strain evidence="10 11">Z6</strain>
    </source>
</reference>
<dbReference type="PROSITE" id="PS00143">
    <property type="entry name" value="INSULINASE"/>
    <property type="match status" value="1"/>
</dbReference>
<feature type="domain" description="Peptidase M16 N-terminal" evidence="8">
    <location>
        <begin position="56"/>
        <end position="195"/>
    </location>
</feature>
<proteinExistence type="inferred from homology"/>
<evidence type="ECO:0000256" key="5">
    <source>
        <dbReference type="ARBA" id="ARBA00022833"/>
    </source>
</evidence>
<gene>
    <name evidence="10" type="ORF">U472_02065</name>
</gene>
<dbReference type="InterPro" id="IPR001431">
    <property type="entry name" value="Pept_M16_Zn_BS"/>
</dbReference>